<evidence type="ECO:0000256" key="1">
    <source>
        <dbReference type="SAM" id="MobiDB-lite"/>
    </source>
</evidence>
<proteinExistence type="predicted"/>
<feature type="compositionally biased region" description="Basic residues" evidence="1">
    <location>
        <begin position="1"/>
        <end position="10"/>
    </location>
</feature>
<dbReference type="EMBL" id="LR798261">
    <property type="protein sequence ID" value="CAB5218722.1"/>
    <property type="molecule type" value="Genomic_DNA"/>
</dbReference>
<protein>
    <submittedName>
        <fullName evidence="2">Uncharacterized protein</fullName>
    </submittedName>
</protein>
<reference evidence="2" key="1">
    <citation type="submission" date="2020-05" db="EMBL/GenBank/DDBJ databases">
        <authorList>
            <person name="Chiriac C."/>
            <person name="Salcher M."/>
            <person name="Ghai R."/>
            <person name="Kavagutti S V."/>
        </authorList>
    </citation>
    <scope>NUCLEOTIDE SEQUENCE</scope>
</reference>
<feature type="region of interest" description="Disordered" evidence="1">
    <location>
        <begin position="1"/>
        <end position="31"/>
    </location>
</feature>
<evidence type="ECO:0000313" key="2">
    <source>
        <dbReference type="EMBL" id="CAB5218722.1"/>
    </source>
</evidence>
<name>A0A6J7WPU6_9CAUD</name>
<sequence>MDNKKPKKKPVGPNGINIVQPGPHGPMPESAPVAATVQQAGMSPYHDSMCSCASCTMSMPAGYKY</sequence>
<accession>A0A6J7WPU6</accession>
<organism evidence="2">
    <name type="scientific">uncultured Caudovirales phage</name>
    <dbReference type="NCBI Taxonomy" id="2100421"/>
    <lineage>
        <taxon>Viruses</taxon>
        <taxon>Duplodnaviria</taxon>
        <taxon>Heunggongvirae</taxon>
        <taxon>Uroviricota</taxon>
        <taxon>Caudoviricetes</taxon>
        <taxon>Peduoviridae</taxon>
        <taxon>Maltschvirus</taxon>
        <taxon>Maltschvirus maltsch</taxon>
    </lineage>
</organism>
<gene>
    <name evidence="2" type="ORF">UFOVP218_89</name>
</gene>